<keyword evidence="1" id="KW-0472">Membrane</keyword>
<sequence>MWPVWFSVGVVYLSCTKLARAPRVGKVLLILIAICLALFLLIRGILLLAYPYSEQRQEIAYSENKEELPLQVSFQYGEFTATHSPSTSSFLYNSYDIANRYVFDKSAYKSIDIERRETDVESLYLRLASPTSFLTRFWSRSSLTIPSEFSGEEVYDLYESKATLDFRKSVSAKVRVMLQYTNITIYFPKTEGDKMFTVYGGSNLPGVLLIPRSGPSYEILNTHRVIAGFPPEFVKKDDGTYFFKGDKEGTVTIEVTVANIGGGLAVRMANE</sequence>
<dbReference type="AlphaFoldDB" id="A0A2M7W269"/>
<comment type="caution">
    <text evidence="2">The sequence shown here is derived from an EMBL/GenBank/DDBJ whole genome shotgun (WGS) entry which is preliminary data.</text>
</comment>
<accession>A0A2M7W269</accession>
<protein>
    <submittedName>
        <fullName evidence="2">Uncharacterized protein</fullName>
    </submittedName>
</protein>
<feature type="transmembrane region" description="Helical" evidence="1">
    <location>
        <begin position="27"/>
        <end position="52"/>
    </location>
</feature>
<gene>
    <name evidence="2" type="ORF">COX64_03725</name>
</gene>
<keyword evidence="1" id="KW-1133">Transmembrane helix</keyword>
<evidence type="ECO:0000313" key="2">
    <source>
        <dbReference type="EMBL" id="PJA13089.1"/>
    </source>
</evidence>
<evidence type="ECO:0000313" key="3">
    <source>
        <dbReference type="Proteomes" id="UP000228952"/>
    </source>
</evidence>
<organism evidence="2 3">
    <name type="scientific">Candidatus Dojkabacteria bacterium CG_4_10_14_0_2_um_filter_Dojkabacteria_WS6_41_15</name>
    <dbReference type="NCBI Taxonomy" id="2014249"/>
    <lineage>
        <taxon>Bacteria</taxon>
        <taxon>Candidatus Dojkabacteria</taxon>
    </lineage>
</organism>
<reference evidence="3" key="1">
    <citation type="submission" date="2017-09" db="EMBL/GenBank/DDBJ databases">
        <title>Depth-based differentiation of microbial function through sediment-hosted aquifers and enrichment of novel symbionts in the deep terrestrial subsurface.</title>
        <authorList>
            <person name="Probst A.J."/>
            <person name="Ladd B."/>
            <person name="Jarett J.K."/>
            <person name="Geller-Mcgrath D.E."/>
            <person name="Sieber C.M.K."/>
            <person name="Emerson J.B."/>
            <person name="Anantharaman K."/>
            <person name="Thomas B.C."/>
            <person name="Malmstrom R."/>
            <person name="Stieglmeier M."/>
            <person name="Klingl A."/>
            <person name="Woyke T."/>
            <person name="Ryan C.M."/>
            <person name="Banfield J.F."/>
        </authorList>
    </citation>
    <scope>NUCLEOTIDE SEQUENCE [LARGE SCALE GENOMIC DNA]</scope>
</reference>
<name>A0A2M7W269_9BACT</name>
<proteinExistence type="predicted"/>
<dbReference type="EMBL" id="PFQB01000097">
    <property type="protein sequence ID" value="PJA13089.1"/>
    <property type="molecule type" value="Genomic_DNA"/>
</dbReference>
<evidence type="ECO:0000256" key="1">
    <source>
        <dbReference type="SAM" id="Phobius"/>
    </source>
</evidence>
<dbReference type="Proteomes" id="UP000228952">
    <property type="component" value="Unassembled WGS sequence"/>
</dbReference>
<keyword evidence="1" id="KW-0812">Transmembrane</keyword>